<comment type="similarity">
    <text evidence="3">Belongs to the HMBS family.</text>
</comment>
<keyword evidence="14" id="KW-1185">Reference proteome</keyword>
<evidence type="ECO:0000256" key="1">
    <source>
        <dbReference type="ARBA" id="ARBA00001916"/>
    </source>
</evidence>
<dbReference type="PRINTS" id="PR00151">
    <property type="entry name" value="PORPHBDMNASE"/>
</dbReference>
<dbReference type="UniPathway" id="UPA00251">
    <property type="reaction ID" value="UER00319"/>
</dbReference>
<evidence type="ECO:0000259" key="12">
    <source>
        <dbReference type="Pfam" id="PF03900"/>
    </source>
</evidence>
<evidence type="ECO:0000256" key="8">
    <source>
        <dbReference type="ARBA" id="ARBA00023244"/>
    </source>
</evidence>
<dbReference type="NCBIfam" id="TIGR00212">
    <property type="entry name" value="hemC"/>
    <property type="match status" value="1"/>
</dbReference>
<keyword evidence="8" id="KW-0627">Porphyrin biosynthesis</keyword>
<evidence type="ECO:0000256" key="2">
    <source>
        <dbReference type="ARBA" id="ARBA00004735"/>
    </source>
</evidence>
<dbReference type="GO" id="GO:0006782">
    <property type="term" value="P:protoporphyrinogen IX biosynthetic process"/>
    <property type="evidence" value="ECO:0007669"/>
    <property type="project" value="UniProtKB-UniPathway"/>
</dbReference>
<evidence type="ECO:0000256" key="10">
    <source>
        <dbReference type="ARBA" id="ARBA00033064"/>
    </source>
</evidence>
<comment type="caution">
    <text evidence="13">The sequence shown here is derived from an EMBL/GenBank/DDBJ whole genome shotgun (WGS) entry which is preliminary data.</text>
</comment>
<dbReference type="Proteomes" id="UP000613177">
    <property type="component" value="Unassembled WGS sequence"/>
</dbReference>
<dbReference type="FunFam" id="3.40.190.10:FF:000260">
    <property type="entry name" value="Porphobilinogen deaminase"/>
    <property type="match status" value="1"/>
</dbReference>
<name>A0A8H7SU32_9FUNG</name>
<dbReference type="FunFam" id="3.30.160.40:FF:000002">
    <property type="entry name" value="Porphobilinogen deaminase"/>
    <property type="match status" value="1"/>
</dbReference>
<dbReference type="PANTHER" id="PTHR11557:SF0">
    <property type="entry name" value="PORPHOBILINOGEN DEAMINASE"/>
    <property type="match status" value="1"/>
</dbReference>
<dbReference type="InterPro" id="IPR022418">
    <property type="entry name" value="Porphobilinogen_deaminase_C"/>
</dbReference>
<keyword evidence="7" id="KW-0350">Heme biosynthesis</keyword>
<protein>
    <recommendedName>
        <fullName evidence="5">Porphobilinogen deaminase</fullName>
        <ecNumber evidence="4">2.5.1.61</ecNumber>
    </recommendedName>
    <alternativeName>
        <fullName evidence="10">Hydroxymethylbilane synthase</fullName>
    </alternativeName>
    <alternativeName>
        <fullName evidence="9">Pre-uroporphyrinogen synthase</fullName>
    </alternativeName>
</protein>
<evidence type="ECO:0000256" key="5">
    <source>
        <dbReference type="ARBA" id="ARBA00016519"/>
    </source>
</evidence>
<dbReference type="PIRSF" id="PIRSF001438">
    <property type="entry name" value="4pyrrol_synth_OHMeBilane_synth"/>
    <property type="match status" value="1"/>
</dbReference>
<dbReference type="CDD" id="cd13645">
    <property type="entry name" value="PBP2_HuPBGD_like"/>
    <property type="match status" value="1"/>
</dbReference>
<evidence type="ECO:0000256" key="6">
    <source>
        <dbReference type="ARBA" id="ARBA00022679"/>
    </source>
</evidence>
<dbReference type="InterPro" id="IPR036803">
    <property type="entry name" value="Porphobilinogen_deaminase_C_sf"/>
</dbReference>
<evidence type="ECO:0000256" key="9">
    <source>
        <dbReference type="ARBA" id="ARBA00030685"/>
    </source>
</evidence>
<accession>A0A8H7SU32</accession>
<dbReference type="FunFam" id="3.40.190.10:FF:000005">
    <property type="entry name" value="Porphobilinogen deaminase"/>
    <property type="match status" value="1"/>
</dbReference>
<comment type="pathway">
    <text evidence="2">Porphyrin-containing compound metabolism; protoporphyrin-IX biosynthesis; coproporphyrinogen-III from 5-aminolevulinate: step 2/4.</text>
</comment>
<evidence type="ECO:0000256" key="7">
    <source>
        <dbReference type="ARBA" id="ARBA00023133"/>
    </source>
</evidence>
<dbReference type="SUPFAM" id="SSF54782">
    <property type="entry name" value="Porphobilinogen deaminase (hydroxymethylbilane synthase), C-terminal domain"/>
    <property type="match status" value="1"/>
</dbReference>
<dbReference type="GO" id="GO:0005737">
    <property type="term" value="C:cytoplasm"/>
    <property type="evidence" value="ECO:0007669"/>
    <property type="project" value="TreeGrafter"/>
</dbReference>
<dbReference type="Gene3D" id="3.40.190.10">
    <property type="entry name" value="Periplasmic binding protein-like II"/>
    <property type="match status" value="2"/>
</dbReference>
<dbReference type="PROSITE" id="PS00533">
    <property type="entry name" value="PORPHOBILINOGEN_DEAM"/>
    <property type="match status" value="1"/>
</dbReference>
<dbReference type="InterPro" id="IPR000860">
    <property type="entry name" value="HemC"/>
</dbReference>
<proteinExistence type="inferred from homology"/>
<dbReference type="EC" id="2.5.1.61" evidence="4"/>
<dbReference type="GO" id="GO:0004418">
    <property type="term" value="F:hydroxymethylbilane synthase activity"/>
    <property type="evidence" value="ECO:0007669"/>
    <property type="project" value="UniProtKB-EC"/>
</dbReference>
<dbReference type="SUPFAM" id="SSF53850">
    <property type="entry name" value="Periplasmic binding protein-like II"/>
    <property type="match status" value="1"/>
</dbReference>
<keyword evidence="6" id="KW-0808">Transferase</keyword>
<evidence type="ECO:0000259" key="11">
    <source>
        <dbReference type="Pfam" id="PF01379"/>
    </source>
</evidence>
<feature type="domain" description="Porphobilinogen deaminase C-terminal" evidence="12">
    <location>
        <begin position="240"/>
        <end position="319"/>
    </location>
</feature>
<dbReference type="Pfam" id="PF01379">
    <property type="entry name" value="Porphobil_deam"/>
    <property type="match status" value="1"/>
</dbReference>
<reference evidence="13" key="1">
    <citation type="submission" date="2021-01" db="EMBL/GenBank/DDBJ databases">
        <title>Metabolic potential, ecology and presence of endohyphal bacteria is reflected in genomic diversity of Mucoromycotina.</title>
        <authorList>
            <person name="Muszewska A."/>
            <person name="Okrasinska A."/>
            <person name="Steczkiewicz K."/>
            <person name="Drgas O."/>
            <person name="Orlowska M."/>
            <person name="Perlinska-Lenart U."/>
            <person name="Aleksandrzak-Piekarczyk T."/>
            <person name="Szatraj K."/>
            <person name="Zielenkiewicz U."/>
            <person name="Pilsyk S."/>
            <person name="Malc E."/>
            <person name="Mieczkowski P."/>
            <person name="Kruszewska J.S."/>
            <person name="Biernat P."/>
            <person name="Pawlowska J."/>
        </authorList>
    </citation>
    <scope>NUCLEOTIDE SEQUENCE</scope>
    <source>
        <strain evidence="13">WA0000018081</strain>
    </source>
</reference>
<dbReference type="Gene3D" id="3.30.160.40">
    <property type="entry name" value="Porphobilinogen deaminase, C-terminal domain"/>
    <property type="match status" value="1"/>
</dbReference>
<evidence type="ECO:0000313" key="14">
    <source>
        <dbReference type="Proteomes" id="UP000613177"/>
    </source>
</evidence>
<feature type="domain" description="Porphobilinogen deaminase N-terminal" evidence="11">
    <location>
        <begin position="11"/>
        <end position="226"/>
    </location>
</feature>
<dbReference type="InterPro" id="IPR022417">
    <property type="entry name" value="Porphobilin_deaminase_N"/>
</dbReference>
<dbReference type="EMBL" id="JAEPRE010000019">
    <property type="protein sequence ID" value="KAG2236335.1"/>
    <property type="molecule type" value="Genomic_DNA"/>
</dbReference>
<evidence type="ECO:0000313" key="13">
    <source>
        <dbReference type="EMBL" id="KAG2236335.1"/>
    </source>
</evidence>
<dbReference type="Pfam" id="PF03900">
    <property type="entry name" value="Porphobil_deamC"/>
    <property type="match status" value="1"/>
</dbReference>
<organism evidence="13 14">
    <name type="scientific">Thamnidium elegans</name>
    <dbReference type="NCBI Taxonomy" id="101142"/>
    <lineage>
        <taxon>Eukaryota</taxon>
        <taxon>Fungi</taxon>
        <taxon>Fungi incertae sedis</taxon>
        <taxon>Mucoromycota</taxon>
        <taxon>Mucoromycotina</taxon>
        <taxon>Mucoromycetes</taxon>
        <taxon>Mucorales</taxon>
        <taxon>Mucorineae</taxon>
        <taxon>Mucoraceae</taxon>
        <taxon>Thamnidium</taxon>
    </lineage>
</organism>
<dbReference type="InterPro" id="IPR022419">
    <property type="entry name" value="Porphobilin_deaminase_cofac_BS"/>
</dbReference>
<evidence type="ECO:0000256" key="4">
    <source>
        <dbReference type="ARBA" id="ARBA00012655"/>
    </source>
</evidence>
<comment type="cofactor">
    <cofactor evidence="1">
        <name>dipyrromethane</name>
        <dbReference type="ChEBI" id="CHEBI:60342"/>
    </cofactor>
</comment>
<evidence type="ECO:0000256" key="3">
    <source>
        <dbReference type="ARBA" id="ARBA00005638"/>
    </source>
</evidence>
<dbReference type="PANTHER" id="PTHR11557">
    <property type="entry name" value="PORPHOBILINOGEN DEAMINASE"/>
    <property type="match status" value="1"/>
</dbReference>
<sequence>MVGTVEQKRIINIGTRKSQLALVQTEIVRNCLQTAFPQFEFRIVSMTTIGDRILNVALNKIGEKALFTKELEVALEDGRVDLVVHSLKDLPTVLPDGMYLGAVMERENPNDALVLSPKYQDHTLASLPAGSVIGTSALRRIAQLTHKYPHLVYKDVVSFDLFCNTRLAKLDNSEGEYAAIILAVAGLVRLNMSDRISSVIPPSDSLHAVSQGALGIECRSKDTEIRELLDVLNHHPTRIMCSAERSLMRTLEGGCSVPIGVNSSLKNKCLTLHGLVASLDGQQIVQYEDSVSLIDSKSNEQDVLLATELGIKVANELLNRGADAILKELAH</sequence>
<gene>
    <name evidence="13" type="ORF">INT48_001399</name>
</gene>
<dbReference type="AlphaFoldDB" id="A0A8H7SU32"/>